<evidence type="ECO:0000259" key="19">
    <source>
        <dbReference type="PROSITE" id="PS51352"/>
    </source>
</evidence>
<evidence type="ECO:0000256" key="6">
    <source>
        <dbReference type="ARBA" id="ARBA00022692"/>
    </source>
</evidence>
<feature type="transmembrane region" description="Helical" evidence="18">
    <location>
        <begin position="574"/>
        <end position="596"/>
    </location>
</feature>
<reference evidence="20" key="2">
    <citation type="submission" date="2020-09" db="EMBL/GenBank/DDBJ databases">
        <authorList>
            <person name="Sun Q."/>
            <person name="Kim S."/>
        </authorList>
    </citation>
    <scope>NUCLEOTIDE SEQUENCE</scope>
    <source>
        <strain evidence="20">KCTC 23077</strain>
    </source>
</reference>
<dbReference type="InterPro" id="IPR035671">
    <property type="entry name" value="DsbD_gamma"/>
</dbReference>
<dbReference type="InterPro" id="IPR013766">
    <property type="entry name" value="Thioredoxin_domain"/>
</dbReference>
<keyword evidence="5 18" id="KW-0997">Cell inner membrane</keyword>
<evidence type="ECO:0000256" key="8">
    <source>
        <dbReference type="ARBA" id="ARBA00022748"/>
    </source>
</evidence>
<dbReference type="GO" id="GO:0009055">
    <property type="term" value="F:electron transfer activity"/>
    <property type="evidence" value="ECO:0007669"/>
    <property type="project" value="UniProtKB-UniRule"/>
</dbReference>
<feature type="transmembrane region" description="Helical" evidence="18">
    <location>
        <begin position="494"/>
        <end position="514"/>
    </location>
</feature>
<name>A0A918SZH1_9GAMM</name>
<organism evidence="20 21">
    <name type="scientific">Cognatilysobacter bugurensis</name>
    <dbReference type="NCBI Taxonomy" id="543356"/>
    <lineage>
        <taxon>Bacteria</taxon>
        <taxon>Pseudomonadati</taxon>
        <taxon>Pseudomonadota</taxon>
        <taxon>Gammaproteobacteria</taxon>
        <taxon>Lysobacterales</taxon>
        <taxon>Lysobacteraceae</taxon>
        <taxon>Cognatilysobacter</taxon>
    </lineage>
</organism>
<dbReference type="HAMAP" id="MF_00399">
    <property type="entry name" value="DbsD"/>
    <property type="match status" value="1"/>
</dbReference>
<dbReference type="Gene3D" id="2.60.40.1250">
    <property type="entry name" value="Thiol:disulfide interchange protein DsbD, N-terminal domain"/>
    <property type="match status" value="2"/>
</dbReference>
<comment type="caution">
    <text evidence="20">The sequence shown here is derived from an EMBL/GenBank/DDBJ whole genome shotgun (WGS) entry which is preliminary data.</text>
</comment>
<comment type="similarity">
    <text evidence="2 18">Belongs to the thioredoxin family. DsbD subfamily.</text>
</comment>
<feature type="transmembrane region" description="Helical" evidence="18">
    <location>
        <begin position="634"/>
        <end position="656"/>
    </location>
</feature>
<dbReference type="EC" id="1.8.1.8" evidence="18"/>
<keyword evidence="14 18" id="KW-1015">Disulfide bond</keyword>
<evidence type="ECO:0000256" key="15">
    <source>
        <dbReference type="ARBA" id="ARBA00023284"/>
    </source>
</evidence>
<feature type="transmembrane region" description="Helical" evidence="18">
    <location>
        <begin position="415"/>
        <end position="445"/>
    </location>
</feature>
<keyword evidence="9 18" id="KW-0249">Electron transport</keyword>
<gene>
    <name evidence="18 20" type="primary">dsbD</name>
    <name evidence="20" type="ORF">GCM10007067_18630</name>
</gene>
<comment type="catalytic activity">
    <reaction evidence="17 18">
        <text>[protein]-dithiol + NADP(+) = [protein]-disulfide + NADPH + H(+)</text>
        <dbReference type="Rhea" id="RHEA:18753"/>
        <dbReference type="Rhea" id="RHEA-COMP:10593"/>
        <dbReference type="Rhea" id="RHEA-COMP:10594"/>
        <dbReference type="ChEBI" id="CHEBI:15378"/>
        <dbReference type="ChEBI" id="CHEBI:29950"/>
        <dbReference type="ChEBI" id="CHEBI:50058"/>
        <dbReference type="ChEBI" id="CHEBI:57783"/>
        <dbReference type="ChEBI" id="CHEBI:58349"/>
        <dbReference type="EC" id="1.8.1.8"/>
    </reaction>
</comment>
<feature type="transmembrane region" description="Helical" evidence="18">
    <location>
        <begin position="535"/>
        <end position="568"/>
    </location>
</feature>
<keyword evidence="13 18" id="KW-0472">Membrane</keyword>
<keyword evidence="15 18" id="KW-0676">Redox-active center</keyword>
<protein>
    <recommendedName>
        <fullName evidence="18">Thiol:disulfide interchange protein DsbD</fullName>
        <ecNumber evidence="18">1.8.1.8</ecNumber>
    </recommendedName>
    <alternativeName>
        <fullName evidence="18">Protein-disulfide reductase</fullName>
        <shortName evidence="18">Disulfide reductase</shortName>
    </alternativeName>
</protein>
<evidence type="ECO:0000256" key="9">
    <source>
        <dbReference type="ARBA" id="ARBA00022982"/>
    </source>
</evidence>
<evidence type="ECO:0000256" key="11">
    <source>
        <dbReference type="ARBA" id="ARBA00023002"/>
    </source>
</evidence>
<feature type="disulfide bond" description="Redox-active" evidence="18">
    <location>
        <begin position="745"/>
        <end position="748"/>
    </location>
</feature>
<dbReference type="PANTHER" id="PTHR32234">
    <property type="entry name" value="THIOL:DISULFIDE INTERCHANGE PROTEIN DSBD"/>
    <property type="match status" value="1"/>
</dbReference>
<keyword evidence="12 18" id="KW-0520">NAD</keyword>
<accession>A0A918SZH1</accession>
<dbReference type="AlphaFoldDB" id="A0A918SZH1"/>
<keyword evidence="3 18" id="KW-0813">Transport</keyword>
<dbReference type="InterPro" id="IPR028250">
    <property type="entry name" value="DsbDN"/>
</dbReference>
<feature type="disulfide bond" description="Redox-active" evidence="18">
    <location>
        <begin position="433"/>
        <end position="555"/>
    </location>
</feature>
<evidence type="ECO:0000256" key="3">
    <source>
        <dbReference type="ARBA" id="ARBA00022448"/>
    </source>
</evidence>
<feature type="transmembrane region" description="Helical" evidence="18">
    <location>
        <begin position="457"/>
        <end position="482"/>
    </location>
</feature>
<dbReference type="RefSeq" id="WP_189455715.1">
    <property type="nucleotide sequence ID" value="NZ_BMYD01000002.1"/>
</dbReference>
<keyword evidence="21" id="KW-1185">Reference proteome</keyword>
<evidence type="ECO:0000313" key="20">
    <source>
        <dbReference type="EMBL" id="GHA80874.1"/>
    </source>
</evidence>
<dbReference type="PROSITE" id="PS51352">
    <property type="entry name" value="THIOREDOXIN_2"/>
    <property type="match status" value="1"/>
</dbReference>
<reference evidence="20" key="1">
    <citation type="journal article" date="2014" name="Int. J. Syst. Evol. Microbiol.">
        <title>Complete genome sequence of Corynebacterium casei LMG S-19264T (=DSM 44701T), isolated from a smear-ripened cheese.</title>
        <authorList>
            <consortium name="US DOE Joint Genome Institute (JGI-PGF)"/>
            <person name="Walter F."/>
            <person name="Albersmeier A."/>
            <person name="Kalinowski J."/>
            <person name="Ruckert C."/>
        </authorList>
    </citation>
    <scope>NUCLEOTIDE SEQUENCE</scope>
    <source>
        <strain evidence="20">KCTC 23077</strain>
    </source>
</reference>
<dbReference type="GO" id="GO:0045454">
    <property type="term" value="P:cell redox homeostasis"/>
    <property type="evidence" value="ECO:0007669"/>
    <property type="project" value="TreeGrafter"/>
</dbReference>
<dbReference type="NCBIfam" id="NF001419">
    <property type="entry name" value="PRK00293.1"/>
    <property type="match status" value="1"/>
</dbReference>
<evidence type="ECO:0000256" key="17">
    <source>
        <dbReference type="ARBA" id="ARBA00047804"/>
    </source>
</evidence>
<feature type="transmembrane region" description="Helical" evidence="18">
    <location>
        <begin position="608"/>
        <end position="628"/>
    </location>
</feature>
<evidence type="ECO:0000256" key="7">
    <source>
        <dbReference type="ARBA" id="ARBA00022729"/>
    </source>
</evidence>
<keyword evidence="7 18" id="KW-0732">Signal</keyword>
<evidence type="ECO:0000256" key="2">
    <source>
        <dbReference type="ARBA" id="ARBA00007241"/>
    </source>
</evidence>
<evidence type="ECO:0000256" key="13">
    <source>
        <dbReference type="ARBA" id="ARBA00023136"/>
    </source>
</evidence>
<evidence type="ECO:0000256" key="4">
    <source>
        <dbReference type="ARBA" id="ARBA00022475"/>
    </source>
</evidence>
<comment type="subcellular location">
    <subcellularLocation>
        <location evidence="1 18">Cell inner membrane</location>
        <topology evidence="1 18">Multi-pass membrane protein</topology>
    </subcellularLocation>
</comment>
<dbReference type="PROSITE" id="PS00194">
    <property type="entry name" value="THIOREDOXIN_1"/>
    <property type="match status" value="1"/>
</dbReference>
<keyword evidence="4 18" id="KW-1003">Cell membrane</keyword>
<dbReference type="InterPro" id="IPR003834">
    <property type="entry name" value="Cyt_c_assmbl_TM_dom"/>
</dbReference>
<keyword evidence="11 18" id="KW-0560">Oxidoreductase</keyword>
<dbReference type="EMBL" id="BMYD01000002">
    <property type="protein sequence ID" value="GHA80874.1"/>
    <property type="molecule type" value="Genomic_DNA"/>
</dbReference>
<dbReference type="SUPFAM" id="SSF52833">
    <property type="entry name" value="Thioredoxin-like"/>
    <property type="match status" value="1"/>
</dbReference>
<dbReference type="SUPFAM" id="SSF74863">
    <property type="entry name" value="Thiol:disulfide interchange protein DsbD, N-terminal domain (DsbD-alpha)"/>
    <property type="match status" value="2"/>
</dbReference>
<dbReference type="GO" id="GO:0005886">
    <property type="term" value="C:plasma membrane"/>
    <property type="evidence" value="ECO:0007669"/>
    <property type="project" value="UniProtKB-SubCell"/>
</dbReference>
<dbReference type="InterPro" id="IPR022910">
    <property type="entry name" value="Thiol_diS_interchange_DbsD"/>
</dbReference>
<evidence type="ECO:0000256" key="14">
    <source>
        <dbReference type="ARBA" id="ARBA00023157"/>
    </source>
</evidence>
<evidence type="ECO:0000256" key="18">
    <source>
        <dbReference type="HAMAP-Rule" id="MF_00399"/>
    </source>
</evidence>
<evidence type="ECO:0000256" key="12">
    <source>
        <dbReference type="ARBA" id="ARBA00023027"/>
    </source>
</evidence>
<dbReference type="Pfam" id="PF13899">
    <property type="entry name" value="Thioredoxin_7"/>
    <property type="match status" value="1"/>
</dbReference>
<keyword evidence="6 18" id="KW-0812">Transmembrane</keyword>
<dbReference type="Proteomes" id="UP000646426">
    <property type="component" value="Unassembled WGS sequence"/>
</dbReference>
<dbReference type="GO" id="GO:0017004">
    <property type="term" value="P:cytochrome complex assembly"/>
    <property type="evidence" value="ECO:0007669"/>
    <property type="project" value="UniProtKB-UniRule"/>
</dbReference>
<evidence type="ECO:0000256" key="16">
    <source>
        <dbReference type="ARBA" id="ARBA00047388"/>
    </source>
</evidence>
<feature type="transmembrane region" description="Helical" evidence="18">
    <location>
        <begin position="668"/>
        <end position="690"/>
    </location>
</feature>
<dbReference type="Gene3D" id="3.40.30.10">
    <property type="entry name" value="Glutaredoxin"/>
    <property type="match status" value="1"/>
</dbReference>
<dbReference type="InterPro" id="IPR036929">
    <property type="entry name" value="DsbDN_sf"/>
</dbReference>
<evidence type="ECO:0000256" key="1">
    <source>
        <dbReference type="ARBA" id="ARBA00004429"/>
    </source>
</evidence>
<evidence type="ECO:0000313" key="21">
    <source>
        <dbReference type="Proteomes" id="UP000646426"/>
    </source>
</evidence>
<keyword evidence="8 18" id="KW-0201">Cytochrome c-type biogenesis</keyword>
<sequence precursor="true">MHKSFSRRASDFVRRCGACLPAAPTRIRAAFVAACAALAIALPAAAAIDEADLLPVDQAFVLDAQATSPDTIRLRWRVADGYYLYRHRTSVQADPAFAAQPLQLPKGKAYRDEFFGDVETYRKELVATLPGRAGPARVNLTVKYQGCADAGICYPPQTRKLTVAMPVATAAGDKPLVSFGNARGGANPLVSGNARNLPLPAEQAFGVEAIARDADTLLVRFTPAPGYYLYRDKTALRLEGVPGASLGPPRWPRGVAHRDEHFGAVTVFFDPVDVAVPVRRGDAGAVNARLVVNFQGCQTDGICYPPMTRTLDVALPAGSVTADGATAGVSASTGSVAAPTGESAVAAPASAVVDTTGAAPSAAALDTAGASASTAGTAAPAPATTAASGVSDAADAGPVADDRRLADALAGPSRLWTLMSFLGFGVLLAFTPCVLPMVPILSGLIAGRGPGLGARRAFVLSLVYVLANAAVFTVAGVVAGLAGANLQILFQAPWAIGLFAALFVALALSSFGLYELQMPAGLRNRLGALTNQQHGGSWAGVAVMGALSALIVGPCVAPPLAAAVLYIGQTQDPMFGGAALFLLALGMGLPLLAFGAAAGRGLPTTGPWMIGVQRAFGFVFLGLAVWMLERVLPGPITLALWGALLLGAAAMLAVTLRHARTPSTGRATLGWTAALLLGLTGTAQLVGALAGSHDPLRPLAGLRGGATHAELPFRMIKSSADLDREIAAAQAAGRPLLLDFYADWCVACKEMERDTFPDPRVHAALQGFVLIKADVTANDALDQALMTRLGIVGPPATLYFVDGAEQRGLRLFGFEPPVKFAARAQQAAR</sequence>
<proteinExistence type="inferred from homology"/>
<comment type="catalytic activity">
    <reaction evidence="16 18">
        <text>[protein]-dithiol + NAD(+) = [protein]-disulfide + NADH + H(+)</text>
        <dbReference type="Rhea" id="RHEA:18749"/>
        <dbReference type="Rhea" id="RHEA-COMP:10593"/>
        <dbReference type="Rhea" id="RHEA-COMP:10594"/>
        <dbReference type="ChEBI" id="CHEBI:15378"/>
        <dbReference type="ChEBI" id="CHEBI:29950"/>
        <dbReference type="ChEBI" id="CHEBI:50058"/>
        <dbReference type="ChEBI" id="CHEBI:57540"/>
        <dbReference type="ChEBI" id="CHEBI:57945"/>
        <dbReference type="EC" id="1.8.1.8"/>
    </reaction>
</comment>
<comment type="function">
    <text evidence="18">Required to facilitate the formation of correct disulfide bonds in some periplasmic proteins and for the assembly of the periplasmic c-type cytochromes. Acts by transferring electrons from cytoplasmic thioredoxin to the periplasm. This transfer involves a cascade of disulfide bond formation and reduction steps.</text>
</comment>
<dbReference type="InterPro" id="IPR017937">
    <property type="entry name" value="Thioredoxin_CS"/>
</dbReference>
<dbReference type="CDD" id="cd02953">
    <property type="entry name" value="DsbDgamma"/>
    <property type="match status" value="1"/>
</dbReference>
<dbReference type="GO" id="GO:0047134">
    <property type="term" value="F:protein-disulfide reductase [NAD(P)H] activity"/>
    <property type="evidence" value="ECO:0007669"/>
    <property type="project" value="UniProtKB-UniRule"/>
</dbReference>
<dbReference type="Pfam" id="PF11412">
    <property type="entry name" value="DsbD_N"/>
    <property type="match status" value="2"/>
</dbReference>
<keyword evidence="10 18" id="KW-1133">Transmembrane helix</keyword>
<feature type="domain" description="Thioredoxin" evidence="19">
    <location>
        <begin position="688"/>
        <end position="829"/>
    </location>
</feature>
<evidence type="ECO:0000256" key="5">
    <source>
        <dbReference type="ARBA" id="ARBA00022519"/>
    </source>
</evidence>
<dbReference type="PANTHER" id="PTHR32234:SF0">
    <property type="entry name" value="THIOL:DISULFIDE INTERCHANGE PROTEIN DSBD"/>
    <property type="match status" value="1"/>
</dbReference>
<feature type="chain" id="PRO_5038186334" description="Thiol:disulfide interchange protein DsbD" evidence="18">
    <location>
        <begin position="47"/>
        <end position="829"/>
    </location>
</feature>
<feature type="signal peptide" evidence="18">
    <location>
        <begin position="1"/>
        <end position="46"/>
    </location>
</feature>
<evidence type="ECO:0000256" key="10">
    <source>
        <dbReference type="ARBA" id="ARBA00022989"/>
    </source>
</evidence>
<feature type="disulfide bond" description="Redox-active" evidence="18">
    <location>
        <begin position="147"/>
        <end position="153"/>
    </location>
</feature>
<dbReference type="Pfam" id="PF02683">
    <property type="entry name" value="DsbD_TM"/>
    <property type="match status" value="1"/>
</dbReference>
<dbReference type="InterPro" id="IPR036249">
    <property type="entry name" value="Thioredoxin-like_sf"/>
</dbReference>